<dbReference type="PROSITE" id="PS00122">
    <property type="entry name" value="CARBOXYLESTERASE_B_1"/>
    <property type="match status" value="1"/>
</dbReference>
<dbReference type="InterPro" id="IPR029058">
    <property type="entry name" value="AB_hydrolase_fold"/>
</dbReference>
<keyword evidence="3" id="KW-0732">Signal</keyword>
<name>A0A1H1AV08_9ACTN</name>
<evidence type="ECO:0000313" key="6">
    <source>
        <dbReference type="Proteomes" id="UP000217103"/>
    </source>
</evidence>
<dbReference type="GO" id="GO:0016787">
    <property type="term" value="F:hydrolase activity"/>
    <property type="evidence" value="ECO:0007669"/>
    <property type="project" value="UniProtKB-KW"/>
</dbReference>
<evidence type="ECO:0000256" key="1">
    <source>
        <dbReference type="ARBA" id="ARBA00005964"/>
    </source>
</evidence>
<gene>
    <name evidence="5" type="ORF">SAMN04489764_0666</name>
</gene>
<comment type="similarity">
    <text evidence="1 3">Belongs to the type-B carboxylesterase/lipase family.</text>
</comment>
<evidence type="ECO:0000259" key="4">
    <source>
        <dbReference type="Pfam" id="PF00135"/>
    </source>
</evidence>
<keyword evidence="6" id="KW-1185">Reference proteome</keyword>
<evidence type="ECO:0000256" key="2">
    <source>
        <dbReference type="ARBA" id="ARBA00022801"/>
    </source>
</evidence>
<dbReference type="OrthoDB" id="4308422at2"/>
<accession>A0A1H1AV08</accession>
<dbReference type="InterPro" id="IPR019826">
    <property type="entry name" value="Carboxylesterase_B_AS"/>
</dbReference>
<protein>
    <recommendedName>
        <fullName evidence="3">Carboxylic ester hydrolase</fullName>
        <ecNumber evidence="3">3.1.1.-</ecNumber>
    </recommendedName>
</protein>
<organism evidence="5 6">
    <name type="scientific">Thermostaphylospora chromogena</name>
    <dbReference type="NCBI Taxonomy" id="35622"/>
    <lineage>
        <taxon>Bacteria</taxon>
        <taxon>Bacillati</taxon>
        <taxon>Actinomycetota</taxon>
        <taxon>Actinomycetes</taxon>
        <taxon>Streptosporangiales</taxon>
        <taxon>Thermomonosporaceae</taxon>
        <taxon>Thermostaphylospora</taxon>
    </lineage>
</organism>
<keyword evidence="2 3" id="KW-0378">Hydrolase</keyword>
<dbReference type="InterPro" id="IPR050309">
    <property type="entry name" value="Type-B_Carboxylest/Lipase"/>
</dbReference>
<evidence type="ECO:0000313" key="5">
    <source>
        <dbReference type="EMBL" id="SDQ43517.1"/>
    </source>
</evidence>
<reference evidence="5 6" key="1">
    <citation type="submission" date="2016-10" db="EMBL/GenBank/DDBJ databases">
        <authorList>
            <person name="de Groot N.N."/>
        </authorList>
    </citation>
    <scope>NUCLEOTIDE SEQUENCE [LARGE SCALE GENOMIC DNA]</scope>
    <source>
        <strain evidence="5 6">DSM 43794</strain>
    </source>
</reference>
<proteinExistence type="inferred from homology"/>
<dbReference type="SUPFAM" id="SSF53474">
    <property type="entry name" value="alpha/beta-Hydrolases"/>
    <property type="match status" value="1"/>
</dbReference>
<dbReference type="Proteomes" id="UP000217103">
    <property type="component" value="Unassembled WGS sequence"/>
</dbReference>
<dbReference type="EMBL" id="FNKK01000002">
    <property type="protein sequence ID" value="SDQ43517.1"/>
    <property type="molecule type" value="Genomic_DNA"/>
</dbReference>
<evidence type="ECO:0000256" key="3">
    <source>
        <dbReference type="RuleBase" id="RU361235"/>
    </source>
</evidence>
<feature type="signal peptide" evidence="3">
    <location>
        <begin position="1"/>
        <end position="24"/>
    </location>
</feature>
<feature type="chain" id="PRO_5039747607" description="Carboxylic ester hydrolase" evidence="3">
    <location>
        <begin position="25"/>
        <end position="533"/>
    </location>
</feature>
<dbReference type="STRING" id="35622.SAMN04489764_0666"/>
<dbReference type="PANTHER" id="PTHR11559">
    <property type="entry name" value="CARBOXYLESTERASE"/>
    <property type="match status" value="1"/>
</dbReference>
<dbReference type="Pfam" id="PF00135">
    <property type="entry name" value="COesterase"/>
    <property type="match status" value="1"/>
</dbReference>
<dbReference type="Gene3D" id="3.40.50.1820">
    <property type="entry name" value="alpha/beta hydrolase"/>
    <property type="match status" value="1"/>
</dbReference>
<sequence length="533" mass="57387">MAGGRRWRPLVCALAVVAGTTAFTGATTSGREIVRTQVGLVRGVDHGSHREFLGIPYAAPPVGELRWRLPQPPKSWSGVRDASRQGARCAQHASVTGTPATDTEDCLYLNVTVPDSASPRKPKAVMVWLHGGGFVEGSGGEYDARRLAIHGDVVVVTINYRLGIFGNFGLPGLDGSGAFGLADQQAALRWVRANIRAFGGDPDTVTVFGQSAGGQSVCAHLASPGAAGLFDRAIIQSAFCTEDLPANLLAPGLPAVSPWEKADMLAERGLRTAAEFGCTDPATVVSCMRGLPADRLMSVFGQFAGPAYGSSVLPRNPYQVLREGRIHRVPVLSGTTRDEATYIRALHDLADRPLTAATYRRYLREAFGANAKRVLAAYPVRRSEPPSRTWARVATDSALTCPTLERNRLFARHVPTYGYEFADRSAPPTLPPVGYPYGAYHSADALYLFDLRVGGPVRPLSPEQRRLAATMIDYWADFARTGTPDGGARPAWQRLRPRDPLPYTLSLAPGPGGIRPVDLAREHRCGLWSTVTI</sequence>
<feature type="domain" description="Carboxylesterase type B" evidence="4">
    <location>
        <begin position="32"/>
        <end position="501"/>
    </location>
</feature>
<dbReference type="AlphaFoldDB" id="A0A1H1AV08"/>
<dbReference type="EC" id="3.1.1.-" evidence="3"/>
<dbReference type="InterPro" id="IPR002018">
    <property type="entry name" value="CarbesteraseB"/>
</dbReference>